<dbReference type="InterPro" id="IPR011935">
    <property type="entry name" value="CHP02231"/>
</dbReference>
<evidence type="ECO:0000313" key="3">
    <source>
        <dbReference type="EMBL" id="PAV15408.1"/>
    </source>
</evidence>
<dbReference type="InParanoid" id="A0A286U755"/>
<keyword evidence="4" id="KW-1185">Reference proteome</keyword>
<organism evidence="3 4">
    <name type="scientific">Pyrrhoderma noxium</name>
    <dbReference type="NCBI Taxonomy" id="2282107"/>
    <lineage>
        <taxon>Eukaryota</taxon>
        <taxon>Fungi</taxon>
        <taxon>Dikarya</taxon>
        <taxon>Basidiomycota</taxon>
        <taxon>Agaricomycotina</taxon>
        <taxon>Agaricomycetes</taxon>
        <taxon>Hymenochaetales</taxon>
        <taxon>Hymenochaetaceae</taxon>
        <taxon>Pyrrhoderma</taxon>
    </lineage>
</organism>
<dbReference type="PANTHER" id="PTHR31005:SF8">
    <property type="entry name" value="DUF4139 DOMAIN-CONTAINING PROTEIN"/>
    <property type="match status" value="1"/>
</dbReference>
<dbReference type="Pfam" id="PF13600">
    <property type="entry name" value="DUF4140"/>
    <property type="match status" value="1"/>
</dbReference>
<evidence type="ECO:0000313" key="4">
    <source>
        <dbReference type="Proteomes" id="UP000217199"/>
    </source>
</evidence>
<dbReference type="InterPro" id="IPR025554">
    <property type="entry name" value="DUF4140"/>
</dbReference>
<dbReference type="EMBL" id="NBII01000010">
    <property type="protein sequence ID" value="PAV15408.1"/>
    <property type="molecule type" value="Genomic_DNA"/>
</dbReference>
<dbReference type="PANTHER" id="PTHR31005">
    <property type="entry name" value="DUF4139 DOMAIN-CONTAINING PROTEIN"/>
    <property type="match status" value="1"/>
</dbReference>
<dbReference type="STRING" id="2282107.A0A286U755"/>
<accession>A0A286U755</accession>
<dbReference type="InterPro" id="IPR037291">
    <property type="entry name" value="DUF4139"/>
</dbReference>
<name>A0A286U755_9AGAM</name>
<feature type="domain" description="DUF4139" evidence="1">
    <location>
        <begin position="186"/>
        <end position="408"/>
    </location>
</feature>
<protein>
    <submittedName>
        <fullName evidence="3">Mucoidy inhibitor A</fullName>
    </submittedName>
</protein>
<dbReference type="Proteomes" id="UP000217199">
    <property type="component" value="Unassembled WGS sequence"/>
</dbReference>
<feature type="domain" description="DUF4140" evidence="2">
    <location>
        <begin position="21"/>
        <end position="83"/>
    </location>
</feature>
<dbReference type="AlphaFoldDB" id="A0A286U755"/>
<proteinExistence type="predicted"/>
<reference evidence="3 4" key="1">
    <citation type="journal article" date="2017" name="Mol. Ecol.">
        <title>Comparative and population genomic landscape of Phellinus noxius: A hypervariable fungus causing root rot in trees.</title>
        <authorList>
            <person name="Chung C.L."/>
            <person name="Lee T.J."/>
            <person name="Akiba M."/>
            <person name="Lee H.H."/>
            <person name="Kuo T.H."/>
            <person name="Liu D."/>
            <person name="Ke H.M."/>
            <person name="Yokoi T."/>
            <person name="Roa M.B."/>
            <person name="Lu M.J."/>
            <person name="Chang Y.Y."/>
            <person name="Ann P.J."/>
            <person name="Tsai J.N."/>
            <person name="Chen C.Y."/>
            <person name="Tzean S.S."/>
            <person name="Ota Y."/>
            <person name="Hattori T."/>
            <person name="Sahashi N."/>
            <person name="Liou R.F."/>
            <person name="Kikuchi T."/>
            <person name="Tsai I.J."/>
        </authorList>
    </citation>
    <scope>NUCLEOTIDE SEQUENCE [LARGE SCALE GENOMIC DNA]</scope>
    <source>
        <strain evidence="3 4">FFPRI411160</strain>
    </source>
</reference>
<evidence type="ECO:0000259" key="2">
    <source>
        <dbReference type="Pfam" id="PF13600"/>
    </source>
</evidence>
<dbReference type="Pfam" id="PF13598">
    <property type="entry name" value="DUF4139"/>
    <property type="match status" value="1"/>
</dbReference>
<evidence type="ECO:0000259" key="1">
    <source>
        <dbReference type="Pfam" id="PF13598"/>
    </source>
</evidence>
<gene>
    <name evidence="3" type="ORF">PNOK_0917200</name>
</gene>
<sequence length="521" mass="58680">MSTTIEFDASEYSIDSVNLYFSDRADVNRKFKFSHEGGKYEVRITNLPSCIQKNSIRACLDDNRLIVLRVTQDNILADALAELYRKKEQTLREKDIVCKEMETLRQIFTGPPGGFRQNSQPGPGFKQVEKEPDGLTSRFLELIGIISKYREKEMSIEDEIANRRESCLDSSVTVYFDAPEAGETTLSLTYLVNNVFFKPNYDIIASLSKREGGPKINILRVIYQASLEQSTGEDWKNVILKASTFNPTENVVIPDDSQNWAPQKPYKDVISCSESTSYSPLREVITLSGLYTISHKTKTQEFQNIVIADLNFTEVKLDWVLVPALSQSVLLKATIRNTSDYFLLAGSAKIMLDDMLVGNTTIPKTREGEFFVCSLGAEQKFRVVDRVVDHYRETEATHLNERRYHLSIKHGFLYPIRVIVRGRVDTSDGNVAIGRLLESAQPSDPTRGRYDQSNPRLNDLIIIGTPEDGSGMAISNGGVSLSPNGSFERTIEINPGETVELLTEISISIPRNITRLSRFNI</sequence>
<dbReference type="OrthoDB" id="10068793at2759"/>
<comment type="caution">
    <text evidence="3">The sequence shown here is derived from an EMBL/GenBank/DDBJ whole genome shotgun (WGS) entry which is preliminary data.</text>
</comment>